<evidence type="ECO:0000256" key="1">
    <source>
        <dbReference type="SAM" id="MobiDB-lite"/>
    </source>
</evidence>
<dbReference type="Proteomes" id="UP000189940">
    <property type="component" value="Unassembled WGS sequence"/>
</dbReference>
<feature type="region of interest" description="Disordered" evidence="1">
    <location>
        <begin position="42"/>
        <end position="64"/>
    </location>
</feature>
<accession>A0A1V4HZU7</accession>
<comment type="caution">
    <text evidence="2">The sequence shown here is derived from an EMBL/GenBank/DDBJ whole genome shotgun (WGS) entry which is preliminary data.</text>
</comment>
<dbReference type="STRING" id="29421.B2M20_06250"/>
<dbReference type="EMBL" id="MWPQ01000026">
    <property type="protein sequence ID" value="OPH83518.1"/>
    <property type="molecule type" value="Genomic_DNA"/>
</dbReference>
<organism evidence="2 3">
    <name type="scientific">Nitrobacter vulgaris</name>
    <dbReference type="NCBI Taxonomy" id="29421"/>
    <lineage>
        <taxon>Bacteria</taxon>
        <taxon>Pseudomonadati</taxon>
        <taxon>Pseudomonadota</taxon>
        <taxon>Alphaproteobacteria</taxon>
        <taxon>Hyphomicrobiales</taxon>
        <taxon>Nitrobacteraceae</taxon>
        <taxon>Nitrobacter</taxon>
    </lineage>
</organism>
<proteinExistence type="predicted"/>
<keyword evidence="3" id="KW-1185">Reference proteome</keyword>
<gene>
    <name evidence="2" type="ORF">B2M20_06250</name>
</gene>
<dbReference type="RefSeq" id="WP_079446215.1">
    <property type="nucleotide sequence ID" value="NZ_MWPQ01000026.1"/>
</dbReference>
<evidence type="ECO:0000313" key="2">
    <source>
        <dbReference type="EMBL" id="OPH83518.1"/>
    </source>
</evidence>
<name>A0A1V4HZU7_NITVU</name>
<evidence type="ECO:0000313" key="3">
    <source>
        <dbReference type="Proteomes" id="UP000189940"/>
    </source>
</evidence>
<reference evidence="2 3" key="1">
    <citation type="submission" date="2017-02" db="EMBL/GenBank/DDBJ databases">
        <title>Genome sequence of the nitrite-oxidizing bacterium Nitrobacter vulgaris strain Ab1.</title>
        <authorList>
            <person name="Mellbye B.L."/>
            <person name="Davis E.W."/>
            <person name="Spieck E."/>
            <person name="Chang J.H."/>
            <person name="Bottomley P.J."/>
            <person name="Sayavedra-Soto L.A."/>
        </authorList>
    </citation>
    <scope>NUCLEOTIDE SEQUENCE [LARGE SCALE GENOMIC DNA]</scope>
    <source>
        <strain evidence="2 3">Ab1</strain>
    </source>
</reference>
<protein>
    <submittedName>
        <fullName evidence="2">Uncharacterized protein</fullName>
    </submittedName>
</protein>
<dbReference type="AlphaFoldDB" id="A0A1V4HZU7"/>
<sequence>MSNHAGIFEAAQCARWIRPDAARFLAPGIDPRDVYPALQRKFNPDQPRVPAGNPDGGQWTDGGGGINERIFRLRRKCKRTGHLSGIRIKSRPWRLGG</sequence>